<feature type="compositionally biased region" description="Basic and acidic residues" evidence="1">
    <location>
        <begin position="11"/>
        <end position="24"/>
    </location>
</feature>
<dbReference type="InterPro" id="IPR050855">
    <property type="entry name" value="NDM-1-like"/>
</dbReference>
<dbReference type="Pfam" id="PF00753">
    <property type="entry name" value="Lactamase_B"/>
    <property type="match status" value="1"/>
</dbReference>
<reference evidence="4" key="1">
    <citation type="submission" date="2018-05" db="EMBL/GenBank/DDBJ databases">
        <title>Complete Genome Sequence of Methylobacterium sp. 17SD2-17.</title>
        <authorList>
            <person name="Srinivasan S."/>
        </authorList>
    </citation>
    <scope>NUCLEOTIDE SEQUENCE [LARGE SCALE GENOMIC DNA]</scope>
    <source>
        <strain evidence="4">17SD2-17</strain>
    </source>
</reference>
<gene>
    <name evidence="3" type="ORF">DK389_05610</name>
</gene>
<dbReference type="InterPro" id="IPR036866">
    <property type="entry name" value="RibonucZ/Hydroxyglut_hydro"/>
</dbReference>
<keyword evidence="3" id="KW-0378">Hydrolase</keyword>
<dbReference type="EMBL" id="CP029550">
    <property type="protein sequence ID" value="AWN40110.1"/>
    <property type="molecule type" value="Genomic_DNA"/>
</dbReference>
<dbReference type="PANTHER" id="PTHR42951:SF17">
    <property type="entry name" value="METALLO-BETA-LACTAMASE DOMAIN-CONTAINING PROTEIN"/>
    <property type="match status" value="1"/>
</dbReference>
<evidence type="ECO:0000313" key="3">
    <source>
        <dbReference type="EMBL" id="AWN40110.1"/>
    </source>
</evidence>
<dbReference type="SMART" id="SM00849">
    <property type="entry name" value="Lactamase_B"/>
    <property type="match status" value="1"/>
</dbReference>
<sequence>MAQQVPVGSEARADRPLGPDGTHEVADDLAYQRHAIVNVIYYGRPGAGDRGWVLIDTGVIGSKAAIMKAAEKRFGPGARPSGIVLTHGHFDHVGVVEDLAREWQVPVWAHPLEHPYLNGSAAYPPPDPTVGGGLVARLSPLFPRAPVDVSDHLQALPEDGSVPPMPGWRWIYAPGHSVGQVALWREADRSLIAADAFVTTAQESAYAVAVQEPELHGPPMYFTVDWDAARRSVKALADLEPELAITGHGRPLKGAALRDALHTLARDFDLVALPKQGHYVEEPAKAEDGSAYRRS</sequence>
<keyword evidence="4" id="KW-1185">Reference proteome</keyword>
<feature type="region of interest" description="Disordered" evidence="1">
    <location>
        <begin position="1"/>
        <end position="24"/>
    </location>
</feature>
<dbReference type="SUPFAM" id="SSF56281">
    <property type="entry name" value="Metallo-hydrolase/oxidoreductase"/>
    <property type="match status" value="1"/>
</dbReference>
<dbReference type="Proteomes" id="UP000245926">
    <property type="component" value="Chromosome"/>
</dbReference>
<dbReference type="InterPro" id="IPR001279">
    <property type="entry name" value="Metallo-B-lactamas"/>
</dbReference>
<dbReference type="Gene3D" id="3.60.15.10">
    <property type="entry name" value="Ribonuclease Z/Hydroxyacylglutathione hydrolase-like"/>
    <property type="match status" value="1"/>
</dbReference>
<dbReference type="GO" id="GO:0016787">
    <property type="term" value="F:hydrolase activity"/>
    <property type="evidence" value="ECO:0007669"/>
    <property type="project" value="UniProtKB-KW"/>
</dbReference>
<evidence type="ECO:0000313" key="4">
    <source>
        <dbReference type="Proteomes" id="UP000245926"/>
    </source>
</evidence>
<feature type="domain" description="Metallo-beta-lactamase" evidence="2">
    <location>
        <begin position="36"/>
        <end position="248"/>
    </location>
</feature>
<evidence type="ECO:0000259" key="2">
    <source>
        <dbReference type="SMART" id="SM00849"/>
    </source>
</evidence>
<organism evidence="3 4">
    <name type="scientific">Methylobacterium durans</name>
    <dbReference type="NCBI Taxonomy" id="2202825"/>
    <lineage>
        <taxon>Bacteria</taxon>
        <taxon>Pseudomonadati</taxon>
        <taxon>Pseudomonadota</taxon>
        <taxon>Alphaproteobacteria</taxon>
        <taxon>Hyphomicrobiales</taxon>
        <taxon>Methylobacteriaceae</taxon>
        <taxon>Methylobacterium</taxon>
    </lineage>
</organism>
<dbReference type="RefSeq" id="WP_109887975.1">
    <property type="nucleotide sequence ID" value="NZ_CP029550.1"/>
</dbReference>
<accession>A0A2U8W3J8</accession>
<dbReference type="AlphaFoldDB" id="A0A2U8W3J8"/>
<protein>
    <submittedName>
        <fullName evidence="3">MBL fold metallo-hydrolase</fullName>
    </submittedName>
</protein>
<dbReference type="OrthoDB" id="7253658at2"/>
<name>A0A2U8W3J8_9HYPH</name>
<dbReference type="PANTHER" id="PTHR42951">
    <property type="entry name" value="METALLO-BETA-LACTAMASE DOMAIN-CONTAINING"/>
    <property type="match status" value="1"/>
</dbReference>
<dbReference type="CDD" id="cd07721">
    <property type="entry name" value="yflN-like_MBL-fold"/>
    <property type="match status" value="1"/>
</dbReference>
<proteinExistence type="predicted"/>
<dbReference type="KEGG" id="mets:DK389_05610"/>
<evidence type="ECO:0000256" key="1">
    <source>
        <dbReference type="SAM" id="MobiDB-lite"/>
    </source>
</evidence>